<proteinExistence type="predicted"/>
<reference evidence="1 2" key="1">
    <citation type="submission" date="2010-08" db="EMBL/GenBank/DDBJ databases">
        <authorList>
            <person name="Muzny D."/>
            <person name="Qin X."/>
            <person name="Deng J."/>
            <person name="Jiang H."/>
            <person name="Liu Y."/>
            <person name="Qu J."/>
            <person name="Song X.-Z."/>
            <person name="Zhang L."/>
            <person name="Thornton R."/>
            <person name="Coyle M."/>
            <person name="Francisco L."/>
            <person name="Jackson L."/>
            <person name="Javaid M."/>
            <person name="Korchina V."/>
            <person name="Kovar C."/>
            <person name="Mata R."/>
            <person name="Mathew T."/>
            <person name="Ngo R."/>
            <person name="Nguyen L."/>
            <person name="Nguyen N."/>
            <person name="Okwuonu G."/>
            <person name="Ongeri F."/>
            <person name="Pham C."/>
            <person name="Simmons D."/>
            <person name="Wilczek-Boney K."/>
            <person name="Hale W."/>
            <person name="Jakkamsetti A."/>
            <person name="Pham P."/>
            <person name="Ruth R."/>
            <person name="San Lucas F."/>
            <person name="Warren J."/>
            <person name="Zhang J."/>
            <person name="Zhao Z."/>
            <person name="Zhou C."/>
            <person name="Zhu D."/>
            <person name="Lee S."/>
            <person name="Bess C."/>
            <person name="Blankenburg K."/>
            <person name="Forbes L."/>
            <person name="Fu Q."/>
            <person name="Gubbala S."/>
            <person name="Hirani K."/>
            <person name="Jayaseelan J.C."/>
            <person name="Lara F."/>
            <person name="Munidasa M."/>
            <person name="Palculict T."/>
            <person name="Patil S."/>
            <person name="Pu L.-L."/>
            <person name="Saada N."/>
            <person name="Tang L."/>
            <person name="Weissenberger G."/>
            <person name="Zhu Y."/>
            <person name="Hemphill L."/>
            <person name="Shang Y."/>
            <person name="Youmans B."/>
            <person name="Ayvaz T."/>
            <person name="Ross M."/>
            <person name="Santibanez J."/>
            <person name="Aqrawi P."/>
            <person name="Gross S."/>
            <person name="Joshi V."/>
            <person name="Fowler G."/>
            <person name="Nazareth L."/>
            <person name="Reid J."/>
            <person name="Worley K."/>
            <person name="Petrosino J."/>
            <person name="Highlander S."/>
            <person name="Gibbs R."/>
        </authorList>
    </citation>
    <scope>NUCLEOTIDE SEQUENCE [LARGE SCALE GENOMIC DNA]</scope>
    <source>
        <strain evidence="1 2">ATCC 27679</strain>
    </source>
</reference>
<comment type="caution">
    <text evidence="1">The sequence shown here is derived from an EMBL/GenBank/DDBJ whole genome shotgun (WGS) entry which is preliminary data.</text>
</comment>
<dbReference type="EMBL" id="AEEQ01000010">
    <property type="protein sequence ID" value="EFM41236.1"/>
    <property type="molecule type" value="Genomic_DNA"/>
</dbReference>
<dbReference type="HOGENOM" id="CLU_3305518_0_0_11"/>
<organism evidence="1 2">
    <name type="scientific">Bifidobacterium dentium ATCC 27679</name>
    <dbReference type="NCBI Taxonomy" id="871562"/>
    <lineage>
        <taxon>Bacteria</taxon>
        <taxon>Bacillati</taxon>
        <taxon>Actinomycetota</taxon>
        <taxon>Actinomycetes</taxon>
        <taxon>Bifidobacteriales</taxon>
        <taxon>Bifidobacteriaceae</taxon>
        <taxon>Bifidobacterium</taxon>
    </lineage>
</organism>
<dbReference type="AlphaFoldDB" id="E0Q8U4"/>
<sequence>MLLSHIVIGSVPIPISMTMPRINGTCRHEQVPYLHRHRV</sequence>
<accession>E0Q8U4</accession>
<evidence type="ECO:0000313" key="2">
    <source>
        <dbReference type="Proteomes" id="UP000003323"/>
    </source>
</evidence>
<dbReference type="Proteomes" id="UP000003323">
    <property type="component" value="Unassembled WGS sequence"/>
</dbReference>
<evidence type="ECO:0000313" key="1">
    <source>
        <dbReference type="EMBL" id="EFM41236.1"/>
    </source>
</evidence>
<name>E0Q8U4_9BIFI</name>
<protein>
    <submittedName>
        <fullName evidence="1">Uncharacterized protein</fullName>
    </submittedName>
</protein>
<gene>
    <name evidence="1" type="ORF">HMPREF0168_1552</name>
</gene>